<evidence type="ECO:0000313" key="2">
    <source>
        <dbReference type="EMBL" id="CAD7251051.1"/>
    </source>
</evidence>
<dbReference type="Proteomes" id="UP000677054">
    <property type="component" value="Unassembled WGS sequence"/>
</dbReference>
<sequence length="289" mass="31688">MGIESGRTGTNPRARRVPPEKERCDSPETSGNLGNSHLPILGGSEAPRSRCRVLSFRFRRAVDVWRRRKRCHVPHREAYALLDAARDDHRCGPAVAGPGDLSRSRSESRISLRSTRRTTTDDGILDGGVRSPQKRASIEVDDKPIDFECTAESGDGLSLVANFHETAPHQGTVVRGRLEVCPDPGSNGYLLLRVYPGVCIRDGEDPVVPPCRGRSSGSRANARERWDFEHTFRNATLRDASELEAIVVRAGASVHYALTLRQDAAAESKLWHHDVGSPADPSSDTRSGI</sequence>
<proteinExistence type="predicted"/>
<protein>
    <submittedName>
        <fullName evidence="2">Uncharacterized protein</fullName>
    </submittedName>
</protein>
<dbReference type="EMBL" id="LR902755">
    <property type="protein sequence ID" value="CAD7251051.1"/>
    <property type="molecule type" value="Genomic_DNA"/>
</dbReference>
<dbReference type="AlphaFoldDB" id="A0A7R9ABW0"/>
<evidence type="ECO:0000256" key="1">
    <source>
        <dbReference type="SAM" id="MobiDB-lite"/>
    </source>
</evidence>
<evidence type="ECO:0000313" key="3">
    <source>
        <dbReference type="Proteomes" id="UP000677054"/>
    </source>
</evidence>
<feature type="compositionally biased region" description="Polar residues" evidence="1">
    <location>
        <begin position="280"/>
        <end position="289"/>
    </location>
</feature>
<organism evidence="2">
    <name type="scientific">Darwinula stevensoni</name>
    <dbReference type="NCBI Taxonomy" id="69355"/>
    <lineage>
        <taxon>Eukaryota</taxon>
        <taxon>Metazoa</taxon>
        <taxon>Ecdysozoa</taxon>
        <taxon>Arthropoda</taxon>
        <taxon>Crustacea</taxon>
        <taxon>Oligostraca</taxon>
        <taxon>Ostracoda</taxon>
        <taxon>Podocopa</taxon>
        <taxon>Podocopida</taxon>
        <taxon>Darwinulocopina</taxon>
        <taxon>Darwinuloidea</taxon>
        <taxon>Darwinulidae</taxon>
        <taxon>Darwinula</taxon>
    </lineage>
</organism>
<feature type="region of interest" description="Disordered" evidence="1">
    <location>
        <begin position="1"/>
        <end position="44"/>
    </location>
</feature>
<keyword evidence="3" id="KW-1185">Reference proteome</keyword>
<reference evidence="2" key="1">
    <citation type="submission" date="2020-11" db="EMBL/GenBank/DDBJ databases">
        <authorList>
            <person name="Tran Van P."/>
        </authorList>
    </citation>
    <scope>NUCLEOTIDE SEQUENCE</scope>
</reference>
<name>A0A7R9ABW0_9CRUS</name>
<feature type="region of interest" description="Disordered" evidence="1">
    <location>
        <begin position="270"/>
        <end position="289"/>
    </location>
</feature>
<feature type="compositionally biased region" description="Basic and acidic residues" evidence="1">
    <location>
        <begin position="17"/>
        <end position="26"/>
    </location>
</feature>
<accession>A0A7R9ABW0</accession>
<feature type="region of interest" description="Disordered" evidence="1">
    <location>
        <begin position="91"/>
        <end position="136"/>
    </location>
</feature>
<gene>
    <name evidence="2" type="ORF">DSTB1V02_LOCUS10818</name>
</gene>
<dbReference type="EMBL" id="CAJPEV010003238">
    <property type="protein sequence ID" value="CAG0899300.1"/>
    <property type="molecule type" value="Genomic_DNA"/>
</dbReference>